<dbReference type="Proteomes" id="UP001162261">
    <property type="component" value="Unassembled WGS sequence"/>
</dbReference>
<organism evidence="1 2">
    <name type="scientific">Acinetobacter johnsonii</name>
    <dbReference type="NCBI Taxonomy" id="40214"/>
    <lineage>
        <taxon>Bacteria</taxon>
        <taxon>Pseudomonadati</taxon>
        <taxon>Pseudomonadota</taxon>
        <taxon>Gammaproteobacteria</taxon>
        <taxon>Moraxellales</taxon>
        <taxon>Moraxellaceae</taxon>
        <taxon>Acinetobacter</taxon>
    </lineage>
</organism>
<reference evidence="1" key="1">
    <citation type="submission" date="2022-09" db="EMBL/GenBank/DDBJ databases">
        <title>Intensive care unit water sources are persistently colonized with multi-drug resistant bacteria and are the site of extensive horizontal gene transfer of antibiotic resistance genes.</title>
        <authorList>
            <person name="Diorio-Toth L."/>
        </authorList>
    </citation>
    <scope>NUCLEOTIDE SEQUENCE</scope>
    <source>
        <strain evidence="1">GD03649</strain>
    </source>
</reference>
<proteinExistence type="predicted"/>
<dbReference type="AlphaFoldDB" id="A0AA42XE80"/>
<dbReference type="EMBL" id="JAOCLH010000016">
    <property type="protein sequence ID" value="MDH2172686.1"/>
    <property type="molecule type" value="Genomic_DNA"/>
</dbReference>
<name>A0AA42XE80_ACIJO</name>
<dbReference type="RefSeq" id="WP_151837292.1">
    <property type="nucleotide sequence ID" value="NZ_BKWH01000146.1"/>
</dbReference>
<evidence type="ECO:0000313" key="2">
    <source>
        <dbReference type="Proteomes" id="UP001162261"/>
    </source>
</evidence>
<accession>A0AA42XE80</accession>
<comment type="caution">
    <text evidence="1">The sequence shown here is derived from an EMBL/GenBank/DDBJ whole genome shotgun (WGS) entry which is preliminary data.</text>
</comment>
<evidence type="ECO:0000313" key="1">
    <source>
        <dbReference type="EMBL" id="MDH2172686.1"/>
    </source>
</evidence>
<protein>
    <submittedName>
        <fullName evidence="1">Acyl-CoA thioesterase</fullName>
    </submittedName>
</protein>
<sequence length="70" mass="8481">MKRHRKKSEYINSNWMIEQDSFLIENSSMPIEGLINQLPFTEDEIINRKELLGLNKRQKQLRKFFKQLDA</sequence>
<gene>
    <name evidence="1" type="ORF">N5J46_09645</name>
</gene>